<dbReference type="Proteomes" id="UP000503349">
    <property type="component" value="Chromosome 11"/>
</dbReference>
<dbReference type="EMBL" id="CM015722">
    <property type="protein sequence ID" value="KAF3695290.1"/>
    <property type="molecule type" value="Genomic_DNA"/>
</dbReference>
<protein>
    <submittedName>
        <fullName evidence="4">Dickkopf-related protein 1</fullName>
    </submittedName>
</protein>
<proteinExistence type="predicted"/>
<keyword evidence="5" id="KW-1185">Reference proteome</keyword>
<reference evidence="4 5" key="1">
    <citation type="submission" date="2019-02" db="EMBL/GenBank/DDBJ databases">
        <title>Opniocepnalus argus genome.</title>
        <authorList>
            <person name="Zhou C."/>
            <person name="Xiao S."/>
        </authorList>
    </citation>
    <scope>NUCLEOTIDE SEQUENCE [LARGE SCALE GENOMIC DNA]</scope>
    <source>
        <strain evidence="4">OARG1902GOOAL</strain>
        <tissue evidence="4">Muscle</tissue>
    </source>
</reference>
<evidence type="ECO:0000313" key="4">
    <source>
        <dbReference type="EMBL" id="KAF3695290.1"/>
    </source>
</evidence>
<reference evidence="5" key="2">
    <citation type="submission" date="2019-02" db="EMBL/GenBank/DDBJ databases">
        <title>Opniocepnalus argus Var Kimnra genome.</title>
        <authorList>
            <person name="Zhou C."/>
            <person name="Xiao S."/>
        </authorList>
    </citation>
    <scope>NUCLEOTIDE SEQUENCE [LARGE SCALE GENOMIC DNA]</scope>
</reference>
<dbReference type="AlphaFoldDB" id="A0A6G1PY80"/>
<keyword evidence="2" id="KW-0732">Signal</keyword>
<accession>A0A6G1PY80</accession>
<dbReference type="InterPro" id="IPR048500">
    <property type="entry name" value="DIKK1/2/4_C-subdom1"/>
</dbReference>
<feature type="compositionally biased region" description="Polar residues" evidence="1">
    <location>
        <begin position="55"/>
        <end position="69"/>
    </location>
</feature>
<feature type="chain" id="PRO_5026024033" evidence="2">
    <location>
        <begin position="17"/>
        <end position="206"/>
    </location>
</feature>
<feature type="domain" description="Dickkopf-related protein 1/2/4 C-terminal subdomain 1" evidence="3">
    <location>
        <begin position="115"/>
        <end position="142"/>
    </location>
</feature>
<organism evidence="4 5">
    <name type="scientific">Channa argus</name>
    <name type="common">Northern snakehead</name>
    <name type="synonym">Ophicephalus argus</name>
    <dbReference type="NCBI Taxonomy" id="215402"/>
    <lineage>
        <taxon>Eukaryota</taxon>
        <taxon>Metazoa</taxon>
        <taxon>Chordata</taxon>
        <taxon>Craniata</taxon>
        <taxon>Vertebrata</taxon>
        <taxon>Euteleostomi</taxon>
        <taxon>Actinopterygii</taxon>
        <taxon>Neopterygii</taxon>
        <taxon>Teleostei</taxon>
        <taxon>Neoteleostei</taxon>
        <taxon>Acanthomorphata</taxon>
        <taxon>Anabantaria</taxon>
        <taxon>Anabantiformes</taxon>
        <taxon>Channoidei</taxon>
        <taxon>Channidae</taxon>
        <taxon>Channa</taxon>
    </lineage>
</organism>
<evidence type="ECO:0000259" key="3">
    <source>
        <dbReference type="Pfam" id="PF21481"/>
    </source>
</evidence>
<feature type="compositionally biased region" description="Basic and acidic residues" evidence="1">
    <location>
        <begin position="83"/>
        <end position="98"/>
    </location>
</feature>
<sequence length="206" mass="22614">MMWVWRSLLCVSVVWGLALDSNTIRSSKEMQHSSEQLGGSHGDQVEPAGRRRTETNSNRQAAPSCTTPDCFSPPTGRCSNRAQRRESSQERQVDRETETQGDTDSFNKTNATEMSTCVRSKDCAAGLCCARYLTGKRCQRIPEEGEACLLRSPTKRRRNLGRCDCGEGLICAAISVGESAKNKGQGACQKKTTNPGKKRRTAESSC</sequence>
<evidence type="ECO:0000256" key="1">
    <source>
        <dbReference type="SAM" id="MobiDB-lite"/>
    </source>
</evidence>
<feature type="region of interest" description="Disordered" evidence="1">
    <location>
        <begin position="179"/>
        <end position="206"/>
    </location>
</feature>
<gene>
    <name evidence="4" type="ORF">EXN66_Car010966</name>
</gene>
<evidence type="ECO:0000256" key="2">
    <source>
        <dbReference type="SAM" id="SignalP"/>
    </source>
</evidence>
<dbReference type="Gene3D" id="2.10.80.10">
    <property type="entry name" value="Lipase, subunit A"/>
    <property type="match status" value="1"/>
</dbReference>
<dbReference type="Pfam" id="PF21481">
    <property type="entry name" value="DIKK1-2-4_C-subdom1"/>
    <property type="match status" value="1"/>
</dbReference>
<feature type="region of interest" description="Disordered" evidence="1">
    <location>
        <begin position="29"/>
        <end position="108"/>
    </location>
</feature>
<name>A0A6G1PY80_CHAAH</name>
<evidence type="ECO:0000313" key="5">
    <source>
        <dbReference type="Proteomes" id="UP000503349"/>
    </source>
</evidence>
<feature type="signal peptide" evidence="2">
    <location>
        <begin position="1"/>
        <end position="16"/>
    </location>
</feature>